<dbReference type="EMBL" id="BTRK01000003">
    <property type="protein sequence ID" value="GMR39984.1"/>
    <property type="molecule type" value="Genomic_DNA"/>
</dbReference>
<protein>
    <submittedName>
        <fullName evidence="1">Uncharacterized protein</fullName>
    </submittedName>
</protein>
<evidence type="ECO:0000313" key="1">
    <source>
        <dbReference type="EMBL" id="GMR39984.1"/>
    </source>
</evidence>
<reference evidence="2" key="1">
    <citation type="submission" date="2022-10" db="EMBL/GenBank/DDBJ databases">
        <title>Genome assembly of Pristionchus species.</title>
        <authorList>
            <person name="Yoshida K."/>
            <person name="Sommer R.J."/>
        </authorList>
    </citation>
    <scope>NUCLEOTIDE SEQUENCE [LARGE SCALE GENOMIC DNA]</scope>
    <source>
        <strain evidence="2">RS5460</strain>
    </source>
</reference>
<comment type="caution">
    <text evidence="1">The sequence shown here is derived from an EMBL/GenBank/DDBJ whole genome shotgun (WGS) entry which is preliminary data.</text>
</comment>
<keyword evidence="2" id="KW-1185">Reference proteome</keyword>
<proteinExistence type="predicted"/>
<organism evidence="1 2">
    <name type="scientific">Pristionchus mayeri</name>
    <dbReference type="NCBI Taxonomy" id="1317129"/>
    <lineage>
        <taxon>Eukaryota</taxon>
        <taxon>Metazoa</taxon>
        <taxon>Ecdysozoa</taxon>
        <taxon>Nematoda</taxon>
        <taxon>Chromadorea</taxon>
        <taxon>Rhabditida</taxon>
        <taxon>Rhabditina</taxon>
        <taxon>Diplogasteromorpha</taxon>
        <taxon>Diplogasteroidea</taxon>
        <taxon>Neodiplogasteridae</taxon>
        <taxon>Pristionchus</taxon>
    </lineage>
</organism>
<dbReference type="AlphaFoldDB" id="A0AAN4ZHH8"/>
<sequence>MVRISIPVRNRKDDVIKYICQAISPVTKAVFIHFLRNIEDLKFISKMLVNTKAKKMSISANSLLHLNESIRKELISTVKQHAVELIYLTFIRGQLDQINPETFMRGLVDCTENGTICSTAEKTSNLFDQPRTFWQGMADKLTQHPRLARYRECKSVISSADFAYDKTFHWLKISLADMPFETS</sequence>
<dbReference type="Proteomes" id="UP001328107">
    <property type="component" value="Unassembled WGS sequence"/>
</dbReference>
<name>A0AAN4ZHH8_9BILA</name>
<accession>A0AAN4ZHH8</accession>
<evidence type="ECO:0000313" key="2">
    <source>
        <dbReference type="Proteomes" id="UP001328107"/>
    </source>
</evidence>
<gene>
    <name evidence="1" type="ORF">PMAYCL1PPCAC_10179</name>
</gene>